<comment type="caution">
    <text evidence="11">The sequence shown here is derived from an EMBL/GenBank/DDBJ whole genome shotgun (WGS) entry which is preliminary data.</text>
</comment>
<dbReference type="AlphaFoldDB" id="A0AAD4ZTC9"/>
<keyword evidence="6" id="KW-0229">DNA integration</keyword>
<evidence type="ECO:0000313" key="11">
    <source>
        <dbReference type="EMBL" id="KAI5353736.1"/>
    </source>
</evidence>
<dbReference type="GO" id="GO:0015074">
    <property type="term" value="P:DNA integration"/>
    <property type="evidence" value="ECO:0007669"/>
    <property type="project" value="UniProtKB-KW"/>
</dbReference>
<dbReference type="GO" id="GO:0016787">
    <property type="term" value="F:hydrolase activity"/>
    <property type="evidence" value="ECO:0007669"/>
    <property type="project" value="UniProtKB-KW"/>
</dbReference>
<reference evidence="11 12" key="1">
    <citation type="journal article" date="2022" name="G3 (Bethesda)">
        <title>Whole-genome sequence and methylome profiling of the almond [Prunus dulcis (Mill.) D.A. Webb] cultivar 'Nonpareil'.</title>
        <authorList>
            <person name="D'Amico-Willman K.M."/>
            <person name="Ouma W.Z."/>
            <person name="Meulia T."/>
            <person name="Sideli G.M."/>
            <person name="Gradziel T.M."/>
            <person name="Fresnedo-Ramirez J."/>
        </authorList>
    </citation>
    <scope>NUCLEOTIDE SEQUENCE [LARGE SCALE GENOMIC DNA]</scope>
    <source>
        <strain evidence="11">Clone GOH B32 T37-40</strain>
    </source>
</reference>
<evidence type="ECO:0000256" key="9">
    <source>
        <dbReference type="ARBA" id="ARBA00023172"/>
    </source>
</evidence>
<keyword evidence="2" id="KW-0479">Metal-binding</keyword>
<evidence type="ECO:0000256" key="5">
    <source>
        <dbReference type="ARBA" id="ARBA00022842"/>
    </source>
</evidence>
<keyword evidence="1" id="KW-0540">Nuclease</keyword>
<dbReference type="InterPro" id="IPR036397">
    <property type="entry name" value="RNaseH_sf"/>
</dbReference>
<dbReference type="Pfam" id="PF25597">
    <property type="entry name" value="SH3_retrovirus"/>
    <property type="match status" value="1"/>
</dbReference>
<dbReference type="GO" id="GO:0004519">
    <property type="term" value="F:endonuclease activity"/>
    <property type="evidence" value="ECO:0007669"/>
    <property type="project" value="UniProtKB-KW"/>
</dbReference>
<evidence type="ECO:0000256" key="1">
    <source>
        <dbReference type="ARBA" id="ARBA00022722"/>
    </source>
</evidence>
<evidence type="ECO:0000256" key="8">
    <source>
        <dbReference type="ARBA" id="ARBA00022932"/>
    </source>
</evidence>
<dbReference type="PANTHER" id="PTHR42648:SF11">
    <property type="entry name" value="TRANSPOSON TY4-P GAG-POL POLYPROTEIN"/>
    <property type="match status" value="1"/>
</dbReference>
<evidence type="ECO:0000256" key="3">
    <source>
        <dbReference type="ARBA" id="ARBA00022759"/>
    </source>
</evidence>
<evidence type="ECO:0000313" key="12">
    <source>
        <dbReference type="Proteomes" id="UP001054821"/>
    </source>
</evidence>
<dbReference type="SUPFAM" id="SSF53098">
    <property type="entry name" value="Ribonuclease H-like"/>
    <property type="match status" value="1"/>
</dbReference>
<dbReference type="GO" id="GO:0046872">
    <property type="term" value="F:metal ion binding"/>
    <property type="evidence" value="ECO:0007669"/>
    <property type="project" value="UniProtKB-KW"/>
</dbReference>
<keyword evidence="3" id="KW-0255">Endonuclease</keyword>
<protein>
    <recommendedName>
        <fullName evidence="10">Retroviral polymerase SH3-like domain-containing protein</fullName>
    </recommendedName>
</protein>
<evidence type="ECO:0000256" key="4">
    <source>
        <dbReference type="ARBA" id="ARBA00022801"/>
    </source>
</evidence>
<evidence type="ECO:0000256" key="2">
    <source>
        <dbReference type="ARBA" id="ARBA00022723"/>
    </source>
</evidence>
<dbReference type="GO" id="GO:0003676">
    <property type="term" value="F:nucleic acid binding"/>
    <property type="evidence" value="ECO:0007669"/>
    <property type="project" value="InterPro"/>
</dbReference>
<dbReference type="InterPro" id="IPR012337">
    <property type="entry name" value="RNaseH-like_sf"/>
</dbReference>
<accession>A0AAD4ZTC9</accession>
<keyword evidence="12" id="KW-1185">Reference proteome</keyword>
<dbReference type="Gene3D" id="3.30.420.10">
    <property type="entry name" value="Ribonuclease H-like superfamily/Ribonuclease H"/>
    <property type="match status" value="1"/>
</dbReference>
<evidence type="ECO:0000256" key="6">
    <source>
        <dbReference type="ARBA" id="ARBA00022908"/>
    </source>
</evidence>
<dbReference type="InterPro" id="IPR057670">
    <property type="entry name" value="SH3_retrovirus"/>
</dbReference>
<dbReference type="GO" id="GO:0003887">
    <property type="term" value="F:DNA-directed DNA polymerase activity"/>
    <property type="evidence" value="ECO:0007669"/>
    <property type="project" value="UniProtKB-KW"/>
</dbReference>
<keyword evidence="8" id="KW-0548">Nucleotidyltransferase</keyword>
<organism evidence="11 12">
    <name type="scientific">Prunus dulcis</name>
    <name type="common">Almond</name>
    <name type="synonym">Amygdalus dulcis</name>
    <dbReference type="NCBI Taxonomy" id="3755"/>
    <lineage>
        <taxon>Eukaryota</taxon>
        <taxon>Viridiplantae</taxon>
        <taxon>Streptophyta</taxon>
        <taxon>Embryophyta</taxon>
        <taxon>Tracheophyta</taxon>
        <taxon>Spermatophyta</taxon>
        <taxon>Magnoliopsida</taxon>
        <taxon>eudicotyledons</taxon>
        <taxon>Gunneridae</taxon>
        <taxon>Pentapetalae</taxon>
        <taxon>rosids</taxon>
        <taxon>fabids</taxon>
        <taxon>Rosales</taxon>
        <taxon>Rosaceae</taxon>
        <taxon>Amygdaloideae</taxon>
        <taxon>Amygdaleae</taxon>
        <taxon>Prunus</taxon>
    </lineage>
</organism>
<proteinExistence type="predicted"/>
<name>A0AAD4ZTC9_PRUDU</name>
<keyword evidence="8" id="KW-0808">Transferase</keyword>
<keyword evidence="9" id="KW-0233">DNA recombination</keyword>
<dbReference type="PANTHER" id="PTHR42648">
    <property type="entry name" value="TRANSPOSASE, PUTATIVE-RELATED"/>
    <property type="match status" value="1"/>
</dbReference>
<sequence length="110" mass="12586">MVEMAKAMLHEKGLPYYLWAEAVHTAVYILNRCPTRALGDMTPFEAYMGGNRGLHTLKSLVACAMCIYQVRVYDPVTKKLILSRDVVFDEHAAWNWKAMPENHVFVSSHE</sequence>
<dbReference type="GO" id="GO:0003964">
    <property type="term" value="F:RNA-directed DNA polymerase activity"/>
    <property type="evidence" value="ECO:0007669"/>
    <property type="project" value="UniProtKB-KW"/>
</dbReference>
<feature type="domain" description="Retroviral polymerase SH3-like" evidence="10">
    <location>
        <begin position="71"/>
        <end position="99"/>
    </location>
</feature>
<dbReference type="EMBL" id="JAJFAZ020000001">
    <property type="protein sequence ID" value="KAI5353736.1"/>
    <property type="molecule type" value="Genomic_DNA"/>
</dbReference>
<dbReference type="GO" id="GO:0006310">
    <property type="term" value="P:DNA recombination"/>
    <property type="evidence" value="ECO:0007669"/>
    <property type="project" value="UniProtKB-KW"/>
</dbReference>
<gene>
    <name evidence="11" type="ORF">L3X38_006630</name>
</gene>
<keyword evidence="5" id="KW-0460">Magnesium</keyword>
<keyword evidence="8" id="KW-0239">DNA-directed DNA polymerase</keyword>
<dbReference type="InterPro" id="IPR039537">
    <property type="entry name" value="Retrotran_Ty1/copia-like"/>
</dbReference>
<evidence type="ECO:0000259" key="10">
    <source>
        <dbReference type="Pfam" id="PF25597"/>
    </source>
</evidence>
<keyword evidence="7" id="KW-0695">RNA-directed DNA polymerase</keyword>
<evidence type="ECO:0000256" key="7">
    <source>
        <dbReference type="ARBA" id="ARBA00022918"/>
    </source>
</evidence>
<dbReference type="Proteomes" id="UP001054821">
    <property type="component" value="Chromosome 1"/>
</dbReference>
<keyword evidence="4" id="KW-0378">Hydrolase</keyword>